<protein>
    <submittedName>
        <fullName evidence="6">Uncharacterized protein</fullName>
    </submittedName>
</protein>
<dbReference type="InterPro" id="IPR000409">
    <property type="entry name" value="BEACH_dom"/>
</dbReference>
<dbReference type="PROSITE" id="PS51783">
    <property type="entry name" value="PH_BEACH"/>
    <property type="match status" value="1"/>
</dbReference>
<feature type="region of interest" description="Disordered" evidence="3">
    <location>
        <begin position="2478"/>
        <end position="2502"/>
    </location>
</feature>
<dbReference type="InterPro" id="IPR013320">
    <property type="entry name" value="ConA-like_dom_sf"/>
</dbReference>
<dbReference type="CDD" id="cd06071">
    <property type="entry name" value="Beach"/>
    <property type="match status" value="1"/>
</dbReference>
<feature type="compositionally biased region" description="Polar residues" evidence="3">
    <location>
        <begin position="1854"/>
        <end position="1873"/>
    </location>
</feature>
<dbReference type="SUPFAM" id="SSF50729">
    <property type="entry name" value="PH domain-like"/>
    <property type="match status" value="1"/>
</dbReference>
<dbReference type="PANTHER" id="PTHR13743">
    <property type="entry name" value="BEIGE/BEACH-RELATED"/>
    <property type="match status" value="1"/>
</dbReference>
<dbReference type="InterPro" id="IPR011993">
    <property type="entry name" value="PH-like_dom_sf"/>
</dbReference>
<evidence type="ECO:0000256" key="2">
    <source>
        <dbReference type="ARBA" id="ARBA00022737"/>
    </source>
</evidence>
<reference evidence="6" key="1">
    <citation type="submission" date="2021-01" db="EMBL/GenBank/DDBJ databases">
        <authorList>
            <person name="Corre E."/>
            <person name="Pelletier E."/>
            <person name="Niang G."/>
            <person name="Scheremetjew M."/>
            <person name="Finn R."/>
            <person name="Kale V."/>
            <person name="Holt S."/>
            <person name="Cochrane G."/>
            <person name="Meng A."/>
            <person name="Brown T."/>
            <person name="Cohen L."/>
        </authorList>
    </citation>
    <scope>NUCLEOTIDE SEQUENCE</scope>
    <source>
        <strain evidence="6">NY070348D</strain>
    </source>
</reference>
<organism evidence="6">
    <name type="scientific">Mucochytrium quahogii</name>
    <dbReference type="NCBI Taxonomy" id="96639"/>
    <lineage>
        <taxon>Eukaryota</taxon>
        <taxon>Sar</taxon>
        <taxon>Stramenopiles</taxon>
        <taxon>Bigyra</taxon>
        <taxon>Labyrinthulomycetes</taxon>
        <taxon>Thraustochytrida</taxon>
        <taxon>Thraustochytriidae</taxon>
        <taxon>Mucochytrium</taxon>
    </lineage>
</organism>
<feature type="region of interest" description="Disordered" evidence="3">
    <location>
        <begin position="815"/>
        <end position="855"/>
    </location>
</feature>
<keyword evidence="1" id="KW-0853">WD repeat</keyword>
<dbReference type="InterPro" id="IPR036372">
    <property type="entry name" value="BEACH_dom_sf"/>
</dbReference>
<feature type="region of interest" description="Disordered" evidence="3">
    <location>
        <begin position="1829"/>
        <end position="1889"/>
    </location>
</feature>
<accession>A0A7S2WTC6</accession>
<dbReference type="Gene3D" id="2.30.29.30">
    <property type="entry name" value="Pleckstrin-homology domain (PH domain)/Phosphotyrosine-binding domain (PTB)"/>
    <property type="match status" value="1"/>
</dbReference>
<dbReference type="PROSITE" id="PS50197">
    <property type="entry name" value="BEACH"/>
    <property type="match status" value="1"/>
</dbReference>
<evidence type="ECO:0000256" key="3">
    <source>
        <dbReference type="SAM" id="MobiDB-lite"/>
    </source>
</evidence>
<dbReference type="InterPro" id="IPR023362">
    <property type="entry name" value="PH-BEACH_dom"/>
</dbReference>
<evidence type="ECO:0000256" key="1">
    <source>
        <dbReference type="ARBA" id="ARBA00022574"/>
    </source>
</evidence>
<feature type="compositionally biased region" description="Low complexity" evidence="3">
    <location>
        <begin position="816"/>
        <end position="852"/>
    </location>
</feature>
<sequence length="2601" mass="291940">MKKKDSDPFGLFEEVVDSVGWDVSWSMERALEHAMSLFDGCLSDSLLHEVENRICSYVPTGAGMRLLLDWIRACGAERVKTMLIDCVAFLIESSKKEQFSSGESSFLYPNAYIECSLDKDDGLSVPTWNLGGLRGYSFSCYVNFGDDGCSEQRRAHRVLYRFVTTSGFGVEALVWQADPPSKVQPFTMLVRSRSQGDRDWKHVTCPVPVQVGRWHHIIVTHRLPYLQGAALAVYVDGIKAIEHALHYPKIEELVTKNFIGQGLGGKFSKPTVYEGSFSDDQAWELYAGLGRARVAIPSHVSFLTGKNRRVANTKNSPVSPPVQGHVLKRFALSKVGHITVEGISEMGSTLPSILKQAPGKAVNSLSHGIAQHHNAFSWVKDKAADPVLETAKKRELDQLQTIQERRLRKDHKYDDVPIVFTYDVRTCIGGTEERIDNLGNVKVSGGVLETIRINGSRKTAFTEHVIQPTNILSGSSPLEGLSFGMPSRTAPVYARLCGGANAVYNADDSILLENIGGVSQILILLLQLLPETTRRGAELHIFQGRGEISRAQGGDDGGVIAKVIGAICEALYSRELFREDFLDAGGFALIGYVLQRLPKQSIDVRVARACLDLVIRVGYVDSRLRFEGLLLVMCDYKIWGQTSETAQGLWIQGLLDYVQANAVECRVVLGVQTVLDLLFTVTQNENESVIIITSLVKIITLFFQSPAICFELDTALGGGENGDDDEHDVKVNNSPGPTVSEVGAVLSFISRRPQSVATSEIVETLACMFLPVVIGSKQWNIESKRVAKTLYESLQACGGIDLLLAIGSRETETAIEVPGTPTSPGTSPNASSSESPTSPRRLPSTVSTSTTLGAPKHRNGLLSSLAGVPARTRAAMILLIGRLIWLEERIEIKQMLDQNTESPAHQEAILEANRVRREKQFGIMLRSIMPVPHVASFLMEDEQVEKVSKDSNPKVLDALMSVILGGAASHEGIDDFVPHDDTLRLAVPGALPVLGGMLAALSKADEETKSIAAREILLKLSLVMKASYKAREQVTTLPRWQTWLIPVMLLHENSLNQNDDESADYLLGEVSTDLLCTLMEHETQRPDDSHVFAKKMHRAQHGWASWQGLAECTMRILKEKERSIVAEDIAKAKETNARLLPEYNSLAEMRATNKTARVMRQTLERVWERLIVRLQAGGLHPHAVRNFCTTVAMAEETLISHVGALRLSPLSAGGFIGSSSDETFVYFDPNKPGATKGVPCSVRCSIDQRYGTKWVDVSNTTNQKAPSWVEYSYPKYSMQPSEGRMLTRHRVVFYMVRSAFDIPDLDPSGWTLYGRTKQDDNNDSWVALDRRSEVRFGNRYHPIGCWVKSTGFFDEYRIVFEPPRNGGKWMKKGDGNKVYVRMQIGEVSFYECDVENWVCDSGNNPSIEIPEDEYVERALIAHGNELERFIKVALQTVKFVRSGTPRSGNSPRSGQQQETAKAGQVYDMPKRAMTRFLGHIIRNVCFFNLNIVQDTGALVQSFLASELSTRNESNMTLVFVLLYCLHDGITALSLQEGTLESEKMDVLFAVVTMIVSSFDLRAAAQSHDSTRLGGTLNVENLSVHSFLRDFRVHLQPQVISSLFRELEGEVVHRHTIFKVERSSRTAMARKANPVEVAAYGAGKNQRPVGLPRATKKRLRGLRAREDERIYLSQLSRRILYDATERKWRKILERDEVDHFERLGVSRVFLNDDLAAKGDYFRQNLYRVGKFVTMRDRISPHLVRNPSGDPHFGAASGIADRVNRKQELEKEREQRQQLLLESSENNQVEDLLGMDNLPNEIPNDQFKWENIGAKLSKQIAIADLSLMTTKEEEAGTTNEEDEPVVDKDGDESKKSSITFGETNSRTALSVDTQKTTPITSPGPGSTEEEDLDELLNSAIDKKRKLTIEEWINRSPDPLRGETKQPWPAKDEIVFAAARCHLIQPEFEIVGRLIVSDHAIYFDPDQPGAEKMYILRPKNHDDGRTSHDGDFEGLNAERWKQEMTDAIVAEEMSAHHRFQLRRDKRRHRLMWRLGDVDRILLRRYRMRDSALELFVSGNDNESYLFDLAPMIQCTLYETIDEPLQVREEQVRNGHWVRNNLISRVWNSLPNAVKRKSQKPGESVRRLVARYTDVWRERKMSNFEYLMRINALAGRSTCDLTQYPVFPWVLADYESEELDLGNEKVYRDLTKPMGALTEDRLVEARERYRTFDDPSTPKFHYGSHYSTMAGVVLYFLVRMEPYSSLHIKMQDGHFDIPDRLFNSVPGAWKMCTTAMSEVKELTPEFYSMPEFLTNHNGFNLGTSQNGISVGDVELPPWANGSSHEFVLKMRQALESEYVSQNLHHWIDLIFGYKSRLPEAVEADNVFYYLTYPGAVDMDAIKDPAMRIATELQIKHFGQCPMQIFSKPHPQRGPPVAPPLPLTLYLSQFHDPDVYNYNGSETCCLQSESGSPVLAVRMIEGRAFCLCEDGTMCSYNWGLAKDSTPGRESAASSTATDHTEEMTKSVGSDAHPLVLVPSPESLDLQLEQLKEIQGGGVVQPLKCPPLFHLSLGSLRRRLIWSSMSNTEAYETTREQIQRGIIHWTRDGRILVHTGQGIGTLDVYFF</sequence>
<proteinExistence type="predicted"/>
<keyword evidence="2" id="KW-0677">Repeat</keyword>
<evidence type="ECO:0000313" key="6">
    <source>
        <dbReference type="EMBL" id="CAD9706498.1"/>
    </source>
</evidence>
<name>A0A7S2WTC6_9STRA</name>
<evidence type="ECO:0000259" key="4">
    <source>
        <dbReference type="PROSITE" id="PS50197"/>
    </source>
</evidence>
<dbReference type="SMART" id="SM01026">
    <property type="entry name" value="Beach"/>
    <property type="match status" value="1"/>
</dbReference>
<dbReference type="Pfam" id="PF15787">
    <property type="entry name" value="DUF4704"/>
    <property type="match status" value="2"/>
</dbReference>
<feature type="region of interest" description="Disordered" evidence="3">
    <location>
        <begin position="1442"/>
        <end position="1464"/>
    </location>
</feature>
<dbReference type="PANTHER" id="PTHR13743:SF123">
    <property type="entry name" value="PROTEIN FAN"/>
    <property type="match status" value="1"/>
</dbReference>
<dbReference type="InterPro" id="IPR050865">
    <property type="entry name" value="BEACH_Domain"/>
</dbReference>
<feature type="compositionally biased region" description="Low complexity" evidence="3">
    <location>
        <begin position="1874"/>
        <end position="1884"/>
    </location>
</feature>
<feature type="compositionally biased region" description="Basic and acidic residues" evidence="3">
    <location>
        <begin position="1843"/>
        <end position="1853"/>
    </location>
</feature>
<dbReference type="EMBL" id="HBHK01026671">
    <property type="protein sequence ID" value="CAD9706498.1"/>
    <property type="molecule type" value="Transcribed_RNA"/>
</dbReference>
<dbReference type="SUPFAM" id="SSF81837">
    <property type="entry name" value="BEACH domain"/>
    <property type="match status" value="1"/>
</dbReference>
<dbReference type="Gene3D" id="1.10.1540.10">
    <property type="entry name" value="BEACH domain"/>
    <property type="match status" value="1"/>
</dbReference>
<dbReference type="SUPFAM" id="SSF49899">
    <property type="entry name" value="Concanavalin A-like lectins/glucanases"/>
    <property type="match status" value="1"/>
</dbReference>
<feature type="domain" description="BEACH" evidence="4">
    <location>
        <begin position="2117"/>
        <end position="2408"/>
    </location>
</feature>
<feature type="domain" description="BEACH-type PH" evidence="5">
    <location>
        <begin position="1927"/>
        <end position="2082"/>
    </location>
</feature>
<dbReference type="FunFam" id="1.10.1540.10:FF:000001">
    <property type="entry name" value="neurobeachin isoform X1"/>
    <property type="match status" value="1"/>
</dbReference>
<evidence type="ECO:0000259" key="5">
    <source>
        <dbReference type="PROSITE" id="PS51783"/>
    </source>
</evidence>
<dbReference type="Pfam" id="PF14844">
    <property type="entry name" value="PH_BEACH"/>
    <property type="match status" value="1"/>
</dbReference>
<feature type="compositionally biased region" description="Polar residues" evidence="3">
    <location>
        <begin position="1444"/>
        <end position="1459"/>
    </location>
</feature>
<dbReference type="InterPro" id="IPR031570">
    <property type="entry name" value="NBEA/BDCP_DUF4704"/>
</dbReference>
<dbReference type="Pfam" id="PF02138">
    <property type="entry name" value="Beach"/>
    <property type="match status" value="1"/>
</dbReference>
<gene>
    <name evidence="6" type="ORF">QSP1433_LOCUS16780</name>
</gene>